<organism evidence="8 9">
    <name type="scientific">Skermanella cutis</name>
    <dbReference type="NCBI Taxonomy" id="2775420"/>
    <lineage>
        <taxon>Bacteria</taxon>
        <taxon>Pseudomonadati</taxon>
        <taxon>Pseudomonadota</taxon>
        <taxon>Alphaproteobacteria</taxon>
        <taxon>Rhodospirillales</taxon>
        <taxon>Azospirillaceae</taxon>
        <taxon>Skermanella</taxon>
    </lineage>
</organism>
<keyword evidence="6" id="KW-1133">Transmembrane helix</keyword>
<gene>
    <name evidence="8" type="ORF">IGS68_17340</name>
</gene>
<dbReference type="Gene3D" id="3.50.50.60">
    <property type="entry name" value="FAD/NAD(P)-binding domain"/>
    <property type="match status" value="2"/>
</dbReference>
<evidence type="ECO:0000313" key="8">
    <source>
        <dbReference type="EMBL" id="QQP87838.1"/>
    </source>
</evidence>
<comment type="cofactor">
    <cofactor evidence="1">
        <name>FAD</name>
        <dbReference type="ChEBI" id="CHEBI:57692"/>
    </cofactor>
</comment>
<sequence>MILDIRQFPTGQHFDADLCIVGAGAAGISIARDMLGLPIKVLLLESGGFDFDAEVAALNEADNAADLKLDLESFRARLFGGTTSLWGGNCAPLDPIDFAPRPWVPFSGWPIKHEEMLPYWQRAQPLFELGDRGYDVDEWVLAEPDFEVVRLPLDTGLVREKVYQRSPRTQFGHRYGGELEPDSANVTVMLNGTAVGLRTDDSAGTVTGLEVRTLTGRSHTISARAVVLAAGIENARLLLLSNDREPAGLGNRHDAVGRYFMEHLNMVSGRAMIPGADDLYRFYDAEGWADRTSPTAVRMLVGLQPTPEMQEAAGIGNYVAFINRTFEGEQTAGYQALRHLLYRLRHAQLSDHLRNDLAALVGDFGSALKGSWNRVFAADTSIYEIQHFFEQVPNPDSRIRLGDRPDPLGMPRMVVDWRTTDQDKRTWAVGQDLVARAIGAGDGTGGTGRLQLEPAGPGLPWPDTIHQSSHYMGTTRISDDPRLGVVDHDCRVHGLSNLFVAGGSVLPTGGCAMVTINIVALALRLADHLKRLLA</sequence>
<dbReference type="InterPro" id="IPR007867">
    <property type="entry name" value="GMC_OxRtase_C"/>
</dbReference>
<comment type="similarity">
    <text evidence="2">Belongs to the GMC oxidoreductase family.</text>
</comment>
<keyword evidence="9" id="KW-1185">Reference proteome</keyword>
<name>A0ABX7B0I1_9PROT</name>
<dbReference type="EMBL" id="CP067420">
    <property type="protein sequence ID" value="QQP87838.1"/>
    <property type="molecule type" value="Genomic_DNA"/>
</dbReference>
<keyword evidence="3" id="KW-0285">Flavoprotein</keyword>
<proteinExistence type="inferred from homology"/>
<feature type="domain" description="Glucose-methanol-choline oxidoreductase C-terminal" evidence="7">
    <location>
        <begin position="393"/>
        <end position="522"/>
    </location>
</feature>
<keyword evidence="6" id="KW-0812">Transmembrane</keyword>
<dbReference type="Pfam" id="PF05199">
    <property type="entry name" value="GMC_oxred_C"/>
    <property type="match status" value="1"/>
</dbReference>
<evidence type="ECO:0000259" key="7">
    <source>
        <dbReference type="Pfam" id="PF05199"/>
    </source>
</evidence>
<dbReference type="RefSeq" id="WP_201071828.1">
    <property type="nucleotide sequence ID" value="NZ_CP067420.1"/>
</dbReference>
<dbReference type="InterPro" id="IPR036188">
    <property type="entry name" value="FAD/NAD-bd_sf"/>
</dbReference>
<keyword evidence="4" id="KW-0274">FAD</keyword>
<dbReference type="SUPFAM" id="SSF51905">
    <property type="entry name" value="FAD/NAD(P)-binding domain"/>
    <property type="match status" value="1"/>
</dbReference>
<evidence type="ECO:0000256" key="6">
    <source>
        <dbReference type="SAM" id="Phobius"/>
    </source>
</evidence>
<evidence type="ECO:0000256" key="5">
    <source>
        <dbReference type="ARBA" id="ARBA00023002"/>
    </source>
</evidence>
<feature type="transmembrane region" description="Helical" evidence="6">
    <location>
        <begin position="498"/>
        <end position="523"/>
    </location>
</feature>
<dbReference type="PANTHER" id="PTHR42784:SF1">
    <property type="entry name" value="PYRANOSE 2-OXIDASE"/>
    <property type="match status" value="1"/>
</dbReference>
<evidence type="ECO:0000313" key="9">
    <source>
        <dbReference type="Proteomes" id="UP000595197"/>
    </source>
</evidence>
<protein>
    <submittedName>
        <fullName evidence="8">GMC family oxidoreductase</fullName>
    </submittedName>
</protein>
<evidence type="ECO:0000256" key="3">
    <source>
        <dbReference type="ARBA" id="ARBA00022630"/>
    </source>
</evidence>
<keyword evidence="5" id="KW-0560">Oxidoreductase</keyword>
<dbReference type="InterPro" id="IPR051473">
    <property type="entry name" value="P2Ox-like"/>
</dbReference>
<evidence type="ECO:0000256" key="1">
    <source>
        <dbReference type="ARBA" id="ARBA00001974"/>
    </source>
</evidence>
<dbReference type="PANTHER" id="PTHR42784">
    <property type="entry name" value="PYRANOSE 2-OXIDASE"/>
    <property type="match status" value="1"/>
</dbReference>
<keyword evidence="6" id="KW-0472">Membrane</keyword>
<reference evidence="8" key="1">
    <citation type="submission" date="2021-02" db="EMBL/GenBank/DDBJ databases">
        <title>Skermanella TT6 skin isolate.</title>
        <authorList>
            <person name="Lee K."/>
            <person name="Ganzorig M."/>
        </authorList>
    </citation>
    <scope>NUCLEOTIDE SEQUENCE</scope>
    <source>
        <strain evidence="8">TT6</strain>
    </source>
</reference>
<evidence type="ECO:0000256" key="2">
    <source>
        <dbReference type="ARBA" id="ARBA00010790"/>
    </source>
</evidence>
<dbReference type="Proteomes" id="UP000595197">
    <property type="component" value="Chromosome"/>
</dbReference>
<evidence type="ECO:0000256" key="4">
    <source>
        <dbReference type="ARBA" id="ARBA00022827"/>
    </source>
</evidence>
<accession>A0ABX7B0I1</accession>